<dbReference type="Proteomes" id="UP000078397">
    <property type="component" value="Unassembled WGS sequence"/>
</dbReference>
<dbReference type="GeneID" id="28857432"/>
<evidence type="ECO:0000256" key="1">
    <source>
        <dbReference type="SAM" id="MobiDB-lite"/>
    </source>
</evidence>
<dbReference type="KEGG" id="pchm:VFPPC_15685"/>
<comment type="caution">
    <text evidence="2">The sequence shown here is derived from an EMBL/GenBank/DDBJ whole genome shotgun (WGS) entry which is preliminary data.</text>
</comment>
<keyword evidence="3" id="KW-1185">Reference proteome</keyword>
<name>A0A179G1J8_METCM</name>
<evidence type="ECO:0000313" key="3">
    <source>
        <dbReference type="Proteomes" id="UP000078397"/>
    </source>
</evidence>
<organism evidence="2 3">
    <name type="scientific">Pochonia chlamydosporia 170</name>
    <dbReference type="NCBI Taxonomy" id="1380566"/>
    <lineage>
        <taxon>Eukaryota</taxon>
        <taxon>Fungi</taxon>
        <taxon>Dikarya</taxon>
        <taxon>Ascomycota</taxon>
        <taxon>Pezizomycotina</taxon>
        <taxon>Sordariomycetes</taxon>
        <taxon>Hypocreomycetidae</taxon>
        <taxon>Hypocreales</taxon>
        <taxon>Clavicipitaceae</taxon>
        <taxon>Pochonia</taxon>
    </lineage>
</organism>
<evidence type="ECO:0000313" key="2">
    <source>
        <dbReference type="EMBL" id="OAQ71320.1"/>
    </source>
</evidence>
<dbReference type="RefSeq" id="XP_018147857.1">
    <property type="nucleotide sequence ID" value="XM_018293438.1"/>
</dbReference>
<proteinExistence type="predicted"/>
<dbReference type="AlphaFoldDB" id="A0A179G1J8"/>
<reference evidence="2 3" key="1">
    <citation type="journal article" date="2016" name="PLoS Pathog.">
        <title>Biosynthesis of antibiotic leucinostatins in bio-control fungus Purpureocillium lilacinum and their inhibition on phytophthora revealed by genome mining.</title>
        <authorList>
            <person name="Wang G."/>
            <person name="Liu Z."/>
            <person name="Lin R."/>
            <person name="Li E."/>
            <person name="Mao Z."/>
            <person name="Ling J."/>
            <person name="Yang Y."/>
            <person name="Yin W.B."/>
            <person name="Xie B."/>
        </authorList>
    </citation>
    <scope>NUCLEOTIDE SEQUENCE [LARGE SCALE GENOMIC DNA]</scope>
    <source>
        <strain evidence="2">170</strain>
    </source>
</reference>
<dbReference type="OrthoDB" id="4941229at2759"/>
<protein>
    <submittedName>
        <fullName evidence="2">Uncharacterized protein</fullName>
    </submittedName>
</protein>
<dbReference type="STRING" id="1380566.A0A179G1J8"/>
<feature type="region of interest" description="Disordered" evidence="1">
    <location>
        <begin position="117"/>
        <end position="139"/>
    </location>
</feature>
<sequence length="152" mass="16741">MAFESDSLPMPATVTTQPAPVQTDMLTDCKAWYLMRGLHTCQLIASMFGAFSLTDFIAWHPAVKADCSGHQVHTHPRLPLTSSPLSSRLSSNELMGAVYTIAEKHLVLRGRSWHSHNANHHGSSANANRTARAPSPERHGVRLQASLFCELR</sequence>
<accession>A0A179G1J8</accession>
<dbReference type="EMBL" id="LSBJ02000002">
    <property type="protein sequence ID" value="OAQ71320.1"/>
    <property type="molecule type" value="Genomic_DNA"/>
</dbReference>
<gene>
    <name evidence="2" type="ORF">VFPPC_15685</name>
</gene>